<evidence type="ECO:0000313" key="4">
    <source>
        <dbReference type="EMBL" id="SDQ11866.1"/>
    </source>
</evidence>
<gene>
    <name evidence="4" type="ORF">SAMN04488565_0662</name>
</gene>
<dbReference type="PRINTS" id="PR00455">
    <property type="entry name" value="HTHTETR"/>
</dbReference>
<organism evidence="4 5">
    <name type="scientific">Leucobacter chromiiresistens</name>
    <dbReference type="NCBI Taxonomy" id="1079994"/>
    <lineage>
        <taxon>Bacteria</taxon>
        <taxon>Bacillati</taxon>
        <taxon>Actinomycetota</taxon>
        <taxon>Actinomycetes</taxon>
        <taxon>Micrococcales</taxon>
        <taxon>Microbacteriaceae</taxon>
        <taxon>Leucobacter</taxon>
    </lineage>
</organism>
<dbReference type="InterPro" id="IPR050109">
    <property type="entry name" value="HTH-type_TetR-like_transc_reg"/>
</dbReference>
<dbReference type="OrthoDB" id="3288227at2"/>
<evidence type="ECO:0000256" key="1">
    <source>
        <dbReference type="ARBA" id="ARBA00023125"/>
    </source>
</evidence>
<sequence>MAAAKTAQRRRDLLEATTRIISERGLSGASVRAVAERAQVSAGSVLYHFESFDQLVEAAVRGAIGEFIDARRAVAEGHRDPVDRLRATIHAGIPERISDDLRIVYEASAVAREQPRFRLDIALLLERQVALYTSIIDVGVALGAFAPRMDVPAIAANLVALEDAYDLYLLDPDNWQRETYLANTLQFAEIALDCRLTGDRTPPAARTDPEETA</sequence>
<reference evidence="4 5" key="1">
    <citation type="submission" date="2016-10" db="EMBL/GenBank/DDBJ databases">
        <authorList>
            <person name="de Groot N.N."/>
        </authorList>
    </citation>
    <scope>NUCLEOTIDE SEQUENCE [LARGE SCALE GENOMIC DNA]</scope>
    <source>
        <strain evidence="4 5">DSM 22788</strain>
    </source>
</reference>
<dbReference type="PANTHER" id="PTHR30055:SF226">
    <property type="entry name" value="HTH-TYPE TRANSCRIPTIONAL REGULATOR PKSA"/>
    <property type="match status" value="1"/>
</dbReference>
<proteinExistence type="predicted"/>
<dbReference type="InterPro" id="IPR001647">
    <property type="entry name" value="HTH_TetR"/>
</dbReference>
<dbReference type="RefSeq" id="WP_010155560.1">
    <property type="nucleotide sequence ID" value="NZ_FNKB01000001.1"/>
</dbReference>
<feature type="domain" description="HTH tetR-type" evidence="3">
    <location>
        <begin position="7"/>
        <end position="67"/>
    </location>
</feature>
<accession>A0A1H0YAE9</accession>
<dbReference type="AlphaFoldDB" id="A0A1H0YAE9"/>
<dbReference type="STRING" id="1079994.SAMN04488565_0662"/>
<dbReference type="GO" id="GO:0000976">
    <property type="term" value="F:transcription cis-regulatory region binding"/>
    <property type="evidence" value="ECO:0007669"/>
    <property type="project" value="TreeGrafter"/>
</dbReference>
<dbReference type="InterPro" id="IPR009057">
    <property type="entry name" value="Homeodomain-like_sf"/>
</dbReference>
<name>A0A1H0YAE9_9MICO</name>
<dbReference type="PANTHER" id="PTHR30055">
    <property type="entry name" value="HTH-TYPE TRANSCRIPTIONAL REGULATOR RUTR"/>
    <property type="match status" value="1"/>
</dbReference>
<dbReference type="InterPro" id="IPR036271">
    <property type="entry name" value="Tet_transcr_reg_TetR-rel_C_sf"/>
</dbReference>
<dbReference type="SUPFAM" id="SSF46689">
    <property type="entry name" value="Homeodomain-like"/>
    <property type="match status" value="1"/>
</dbReference>
<evidence type="ECO:0000259" key="3">
    <source>
        <dbReference type="PROSITE" id="PS50977"/>
    </source>
</evidence>
<evidence type="ECO:0000313" key="5">
    <source>
        <dbReference type="Proteomes" id="UP000182690"/>
    </source>
</evidence>
<dbReference type="Proteomes" id="UP000182690">
    <property type="component" value="Unassembled WGS sequence"/>
</dbReference>
<evidence type="ECO:0000256" key="2">
    <source>
        <dbReference type="PROSITE-ProRule" id="PRU00335"/>
    </source>
</evidence>
<dbReference type="Gene3D" id="1.10.357.10">
    <property type="entry name" value="Tetracycline Repressor, domain 2"/>
    <property type="match status" value="1"/>
</dbReference>
<dbReference type="EMBL" id="FNKB01000001">
    <property type="protein sequence ID" value="SDQ11866.1"/>
    <property type="molecule type" value="Genomic_DNA"/>
</dbReference>
<dbReference type="PROSITE" id="PS50977">
    <property type="entry name" value="HTH_TETR_2"/>
    <property type="match status" value="1"/>
</dbReference>
<dbReference type="Pfam" id="PF00440">
    <property type="entry name" value="TetR_N"/>
    <property type="match status" value="1"/>
</dbReference>
<feature type="DNA-binding region" description="H-T-H motif" evidence="2">
    <location>
        <begin position="30"/>
        <end position="49"/>
    </location>
</feature>
<dbReference type="GO" id="GO:0003700">
    <property type="term" value="F:DNA-binding transcription factor activity"/>
    <property type="evidence" value="ECO:0007669"/>
    <property type="project" value="TreeGrafter"/>
</dbReference>
<dbReference type="eggNOG" id="COG1309">
    <property type="taxonomic scope" value="Bacteria"/>
</dbReference>
<protein>
    <submittedName>
        <fullName evidence="4">Regulatory protein, tetR family</fullName>
    </submittedName>
</protein>
<keyword evidence="1 2" id="KW-0238">DNA-binding</keyword>
<dbReference type="SUPFAM" id="SSF48498">
    <property type="entry name" value="Tetracyclin repressor-like, C-terminal domain"/>
    <property type="match status" value="1"/>
</dbReference>